<evidence type="ECO:0000313" key="2">
    <source>
        <dbReference type="Proteomes" id="UP001177021"/>
    </source>
</evidence>
<dbReference type="Proteomes" id="UP001177021">
    <property type="component" value="Unassembled WGS sequence"/>
</dbReference>
<gene>
    <name evidence="1" type="ORF">MILVUS5_LOCUS28285</name>
</gene>
<keyword evidence="2" id="KW-1185">Reference proteome</keyword>
<name>A0ACB0L234_TRIPR</name>
<organism evidence="1 2">
    <name type="scientific">Trifolium pratense</name>
    <name type="common">Red clover</name>
    <dbReference type="NCBI Taxonomy" id="57577"/>
    <lineage>
        <taxon>Eukaryota</taxon>
        <taxon>Viridiplantae</taxon>
        <taxon>Streptophyta</taxon>
        <taxon>Embryophyta</taxon>
        <taxon>Tracheophyta</taxon>
        <taxon>Spermatophyta</taxon>
        <taxon>Magnoliopsida</taxon>
        <taxon>eudicotyledons</taxon>
        <taxon>Gunneridae</taxon>
        <taxon>Pentapetalae</taxon>
        <taxon>rosids</taxon>
        <taxon>fabids</taxon>
        <taxon>Fabales</taxon>
        <taxon>Fabaceae</taxon>
        <taxon>Papilionoideae</taxon>
        <taxon>50 kb inversion clade</taxon>
        <taxon>NPAAA clade</taxon>
        <taxon>Hologalegina</taxon>
        <taxon>IRL clade</taxon>
        <taxon>Trifolieae</taxon>
        <taxon>Trifolium</taxon>
    </lineage>
</organism>
<accession>A0ACB0L234</accession>
<sequence>MLTGILDEETKVKDVVLKLSFEDLPSRLKPCFLYLGIFPEDSEINVRRLLQLWVAEGFIQETGSRDAYDIAEDYLYELIDRSLIQVARVEDIEGVQTCRIHDLLRDLFILESKEDKIFEVCTETNILIPSKPRRLSVHSTMSQYISSSTKDHSCVRSLFFSNRDYFVASDKWKLVTKDIKLVRVLDFECGLKIPSNLGNFIHLRYLRIGSQYLHYVPDFICNLQNLQTLHFEPTRGECFNIPISFPYAISKLKHLTHVHTDRYIMLRSSSSKSDSEVVMWHLQTIGFIALDKKTTYLIEKGCFPKLTTLQLMISTKFDGEVPKMLLSLKQLKHLNKLEICTDDEQLMMNNCKFEEVLQSLKHFRHLSILKIVYPPDLVTRVAVFPPNITKLTLAGIIRLNDDGMKVIGSLTKLQIFIISYSTVKVRIHVSIIILFKMDSHSCKSFGS</sequence>
<protein>
    <submittedName>
        <fullName evidence="1">Uncharacterized protein</fullName>
    </submittedName>
</protein>
<dbReference type="EMBL" id="CASHSV030000409">
    <property type="protein sequence ID" value="CAJ2662738.1"/>
    <property type="molecule type" value="Genomic_DNA"/>
</dbReference>
<comment type="caution">
    <text evidence="1">The sequence shown here is derived from an EMBL/GenBank/DDBJ whole genome shotgun (WGS) entry which is preliminary data.</text>
</comment>
<evidence type="ECO:0000313" key="1">
    <source>
        <dbReference type="EMBL" id="CAJ2662738.1"/>
    </source>
</evidence>
<proteinExistence type="predicted"/>
<reference evidence="1" key="1">
    <citation type="submission" date="2023-10" db="EMBL/GenBank/DDBJ databases">
        <authorList>
            <person name="Rodriguez Cubillos JULIANA M."/>
            <person name="De Vega J."/>
        </authorList>
    </citation>
    <scope>NUCLEOTIDE SEQUENCE</scope>
</reference>